<reference evidence="2 3" key="1">
    <citation type="submission" date="2017-02" db="EMBL/GenBank/DDBJ databases">
        <title>Blood Disease Bacterium A2-HR MARDI.</title>
        <authorList>
            <person name="Badrun R."/>
            <person name="Abu Bakar N."/>
            <person name="Laboh R."/>
        </authorList>
    </citation>
    <scope>NUCLEOTIDE SEQUENCE [LARGE SCALE GENOMIC DNA]</scope>
    <source>
        <strain evidence="2 3">A2-HR MARDI</strain>
        <plasmid evidence="3">Plasmid</plasmid>
    </source>
</reference>
<name>A0A1U9VPV3_9RALS</name>
<feature type="signal peptide" evidence="1">
    <location>
        <begin position="1"/>
        <end position="18"/>
    </location>
</feature>
<dbReference type="RefSeq" id="WP_078223828.1">
    <property type="nucleotide sequence ID" value="NZ_CP019912.1"/>
</dbReference>
<dbReference type="EMBL" id="CP019912">
    <property type="protein sequence ID" value="AQW32724.1"/>
    <property type="molecule type" value="Genomic_DNA"/>
</dbReference>
<organism evidence="2 3">
    <name type="scientific">blood disease bacterium A2-HR MARDI</name>
    <dbReference type="NCBI Taxonomy" id="1944648"/>
    <lineage>
        <taxon>Bacteria</taxon>
        <taxon>Pseudomonadati</taxon>
        <taxon>Pseudomonadota</taxon>
        <taxon>Betaproteobacteria</taxon>
        <taxon>Burkholderiales</taxon>
        <taxon>Burkholderiaceae</taxon>
        <taxon>Ralstonia</taxon>
        <taxon>Ralstonia solanacearum species complex</taxon>
    </lineage>
</organism>
<evidence type="ECO:0000313" key="2">
    <source>
        <dbReference type="EMBL" id="AQW32724.1"/>
    </source>
</evidence>
<geneLocation type="plasmid" evidence="2">
    <name>unnamed</name>
</geneLocation>
<proteinExistence type="predicted"/>
<evidence type="ECO:0000256" key="1">
    <source>
        <dbReference type="SAM" id="SignalP"/>
    </source>
</evidence>
<dbReference type="AlphaFoldDB" id="A0A1U9VPV3"/>
<feature type="chain" id="PRO_5012324033" description="Hemagglutinin" evidence="1">
    <location>
        <begin position="19"/>
        <end position="325"/>
    </location>
</feature>
<keyword evidence="1" id="KW-0732">Signal</keyword>
<dbReference type="Proteomes" id="UP000189628">
    <property type="component" value="Plasmid unnamed"/>
</dbReference>
<keyword evidence="2" id="KW-0614">Plasmid</keyword>
<protein>
    <recommendedName>
        <fullName evidence="4">Hemagglutinin</fullName>
    </recommendedName>
</protein>
<evidence type="ECO:0000313" key="3">
    <source>
        <dbReference type="Proteomes" id="UP000189628"/>
    </source>
</evidence>
<gene>
    <name evidence="2" type="ORF">B0B51_23385</name>
</gene>
<sequence>MKKFLILTLAALSMVCSAQTKTPIQLLNPAGSASGQAIVSTGPSTAPYWGNIGAGSLSPIAANSLLGNATGSSASPAAVPVPSCSTSSSALRWTSASGFNCNTAINASTLGSATFAAPGAIGSTTPGSGAFTTLSTTSTATLSAISTSTATISGGTINGTSVGATTASTGRFTTVQATSLITPSSTSGIVGTSTNDNAVSGSWGEYASNSTSGTSLTSSTSANCTSISLTAGDWDVSGTVFFSPAGSTTISSINAGVSTTSGTLPAQSGLASLYATLTTGNGQSMMAPISRVSIASTTTVYMVGQSTFGTSTMTCNGFIRARRVR</sequence>
<accession>A0A1U9VPV3</accession>
<evidence type="ECO:0008006" key="4">
    <source>
        <dbReference type="Google" id="ProtNLM"/>
    </source>
</evidence>